<dbReference type="EMBL" id="UYRX01002352">
    <property type="protein sequence ID" value="VDM93113.1"/>
    <property type="molecule type" value="Genomic_DNA"/>
</dbReference>
<keyword evidence="2" id="KW-1185">Reference proteome</keyword>
<evidence type="ECO:0000313" key="2">
    <source>
        <dbReference type="Proteomes" id="UP000277928"/>
    </source>
</evidence>
<organism evidence="1 2">
    <name type="scientific">Litomosoides sigmodontis</name>
    <name type="common">Filarial nematode worm</name>
    <dbReference type="NCBI Taxonomy" id="42156"/>
    <lineage>
        <taxon>Eukaryota</taxon>
        <taxon>Metazoa</taxon>
        <taxon>Ecdysozoa</taxon>
        <taxon>Nematoda</taxon>
        <taxon>Chromadorea</taxon>
        <taxon>Rhabditida</taxon>
        <taxon>Spirurina</taxon>
        <taxon>Spiruromorpha</taxon>
        <taxon>Filarioidea</taxon>
        <taxon>Onchocercidae</taxon>
        <taxon>Litomosoides</taxon>
    </lineage>
</organism>
<protein>
    <submittedName>
        <fullName evidence="1">Uncharacterized protein</fullName>
    </submittedName>
</protein>
<sequence length="151" mass="16270">MRRFVSYQPRISLCEVEDDAITGVLGFYANTSASTTVVAVACVSSNEGQGLSVVHSLATVWKHKSSVTESSLCPCSSTYNESAIKEFHTEIIDKVAAPHQNPPHVAAVESSELFSLKIFGEVLGQFGDNAVNVCIYGNNDDKSHNTDCNNI</sequence>
<evidence type="ECO:0000313" key="1">
    <source>
        <dbReference type="EMBL" id="VDM93113.1"/>
    </source>
</evidence>
<reference evidence="1 2" key="1">
    <citation type="submission" date="2018-08" db="EMBL/GenBank/DDBJ databases">
        <authorList>
            <person name="Laetsch R D."/>
            <person name="Stevens L."/>
            <person name="Kumar S."/>
            <person name="Blaxter L. M."/>
        </authorList>
    </citation>
    <scope>NUCLEOTIDE SEQUENCE [LARGE SCALE GENOMIC DNA]</scope>
</reference>
<accession>A0A3P7JPS4</accession>
<dbReference type="Proteomes" id="UP000277928">
    <property type="component" value="Unassembled WGS sequence"/>
</dbReference>
<dbReference type="AlphaFoldDB" id="A0A3P7JPS4"/>
<gene>
    <name evidence="1" type="ORF">NLS_LOCUS10053</name>
</gene>
<proteinExistence type="predicted"/>
<name>A0A3P7JPS4_LITSI</name>